<feature type="domain" description="HTH araC/xylS-type" evidence="4">
    <location>
        <begin position="199"/>
        <end position="297"/>
    </location>
</feature>
<evidence type="ECO:0000313" key="6">
    <source>
        <dbReference type="Proteomes" id="UP000477911"/>
    </source>
</evidence>
<keyword evidence="6" id="KW-1185">Reference proteome</keyword>
<dbReference type="AlphaFoldDB" id="A0A6L7G603"/>
<reference evidence="5 6" key="1">
    <citation type="submission" date="2019-12" db="EMBL/GenBank/DDBJ databases">
        <authorList>
            <person name="Li M."/>
        </authorList>
    </citation>
    <scope>NUCLEOTIDE SEQUENCE [LARGE SCALE GENOMIC DNA]</scope>
    <source>
        <strain evidence="5 6">GBMRC 2024</strain>
    </source>
</reference>
<dbReference type="InterPro" id="IPR009057">
    <property type="entry name" value="Homeodomain-like_sf"/>
</dbReference>
<dbReference type="PANTHER" id="PTHR43130:SF3">
    <property type="entry name" value="HTH-TYPE TRANSCRIPTIONAL REGULATOR RV1931C"/>
    <property type="match status" value="1"/>
</dbReference>
<dbReference type="EMBL" id="WUMU01000016">
    <property type="protein sequence ID" value="MXN18908.1"/>
    <property type="molecule type" value="Genomic_DNA"/>
</dbReference>
<dbReference type="CDD" id="cd03136">
    <property type="entry name" value="GATase1_AraC_ArgR_like"/>
    <property type="match status" value="1"/>
</dbReference>
<dbReference type="Proteomes" id="UP000477911">
    <property type="component" value="Unassembled WGS sequence"/>
</dbReference>
<dbReference type="InterPro" id="IPR029062">
    <property type="entry name" value="Class_I_gatase-like"/>
</dbReference>
<evidence type="ECO:0000256" key="3">
    <source>
        <dbReference type="ARBA" id="ARBA00023163"/>
    </source>
</evidence>
<evidence type="ECO:0000256" key="2">
    <source>
        <dbReference type="ARBA" id="ARBA00023125"/>
    </source>
</evidence>
<comment type="caution">
    <text evidence="5">The sequence shown here is derived from an EMBL/GenBank/DDBJ whole genome shotgun (WGS) entry which is preliminary data.</text>
</comment>
<evidence type="ECO:0000256" key="1">
    <source>
        <dbReference type="ARBA" id="ARBA00023015"/>
    </source>
</evidence>
<name>A0A6L7G603_9RHOB</name>
<dbReference type="InterPro" id="IPR018060">
    <property type="entry name" value="HTH_AraC"/>
</dbReference>
<dbReference type="SUPFAM" id="SSF52317">
    <property type="entry name" value="Class I glutamine amidotransferase-like"/>
    <property type="match status" value="1"/>
</dbReference>
<organism evidence="5 6">
    <name type="scientific">Pseudooceanicola albus</name>
    <dbReference type="NCBI Taxonomy" id="2692189"/>
    <lineage>
        <taxon>Bacteria</taxon>
        <taxon>Pseudomonadati</taxon>
        <taxon>Pseudomonadota</taxon>
        <taxon>Alphaproteobacteria</taxon>
        <taxon>Rhodobacterales</taxon>
        <taxon>Paracoccaceae</taxon>
        <taxon>Pseudooceanicola</taxon>
    </lineage>
</organism>
<dbReference type="Gene3D" id="1.10.10.60">
    <property type="entry name" value="Homeodomain-like"/>
    <property type="match status" value="1"/>
</dbReference>
<dbReference type="GO" id="GO:0043565">
    <property type="term" value="F:sequence-specific DNA binding"/>
    <property type="evidence" value="ECO:0007669"/>
    <property type="project" value="InterPro"/>
</dbReference>
<sequence>MSTAAALEPLRAANLFAGQMLYEPVILTRGGGPATASVGSHFDSLPLAQAPADLDLIFVVAGGDPLAVRDGALFAWLRRQADRGTALGAISGGAALLWRAGLLEGRRFTLHWHHMEALRTENPGALMEQRLFVIDRDRYTCAGGTAPLDMMHAIIARDHGSRFAAAISDWFIQTEVRLADAPQQGSTAARYGALPPPVTAALELMETHVADPLSVAQIAALTGLSSRQLQRLFHEAMQAPVAEVYRGIRLDVARDLVRRTRLPLAEVAQMTGFATQAHFSGAYSARHGSPPRSDRAGA</sequence>
<dbReference type="PROSITE" id="PS00041">
    <property type="entry name" value="HTH_ARAC_FAMILY_1"/>
    <property type="match status" value="1"/>
</dbReference>
<keyword evidence="1" id="KW-0805">Transcription regulation</keyword>
<dbReference type="Pfam" id="PF01965">
    <property type="entry name" value="DJ-1_PfpI"/>
    <property type="match status" value="1"/>
</dbReference>
<protein>
    <submittedName>
        <fullName evidence="5">Helix-turn-helix domain-containing protein</fullName>
    </submittedName>
</protein>
<keyword evidence="2" id="KW-0238">DNA-binding</keyword>
<dbReference type="InterPro" id="IPR052158">
    <property type="entry name" value="INH-QAR"/>
</dbReference>
<dbReference type="InterPro" id="IPR002818">
    <property type="entry name" value="DJ-1/PfpI"/>
</dbReference>
<dbReference type="GO" id="GO:0003700">
    <property type="term" value="F:DNA-binding transcription factor activity"/>
    <property type="evidence" value="ECO:0007669"/>
    <property type="project" value="InterPro"/>
</dbReference>
<keyword evidence="3" id="KW-0804">Transcription</keyword>
<dbReference type="InterPro" id="IPR018062">
    <property type="entry name" value="HTH_AraC-typ_CS"/>
</dbReference>
<dbReference type="PROSITE" id="PS01124">
    <property type="entry name" value="HTH_ARAC_FAMILY_2"/>
    <property type="match status" value="1"/>
</dbReference>
<evidence type="ECO:0000259" key="4">
    <source>
        <dbReference type="PROSITE" id="PS01124"/>
    </source>
</evidence>
<dbReference type="SMART" id="SM00342">
    <property type="entry name" value="HTH_ARAC"/>
    <property type="match status" value="1"/>
</dbReference>
<dbReference type="SUPFAM" id="SSF46689">
    <property type="entry name" value="Homeodomain-like"/>
    <property type="match status" value="2"/>
</dbReference>
<proteinExistence type="predicted"/>
<accession>A0A6L7G603</accession>
<evidence type="ECO:0000313" key="5">
    <source>
        <dbReference type="EMBL" id="MXN18908.1"/>
    </source>
</evidence>
<dbReference type="Gene3D" id="3.40.50.880">
    <property type="match status" value="1"/>
</dbReference>
<dbReference type="PANTHER" id="PTHR43130">
    <property type="entry name" value="ARAC-FAMILY TRANSCRIPTIONAL REGULATOR"/>
    <property type="match status" value="1"/>
</dbReference>
<gene>
    <name evidence="5" type="ORF">GR170_13750</name>
</gene>
<dbReference type="Pfam" id="PF12833">
    <property type="entry name" value="HTH_18"/>
    <property type="match status" value="1"/>
</dbReference>